<dbReference type="InterPro" id="IPR002401">
    <property type="entry name" value="Cyt_P450_E_grp-I"/>
</dbReference>
<evidence type="ECO:0008006" key="12">
    <source>
        <dbReference type="Google" id="ProtNLM"/>
    </source>
</evidence>
<dbReference type="AlphaFoldDB" id="B4FA61"/>
<gene>
    <name evidence="9" type="primary">LOC100191791</name>
</gene>
<dbReference type="PANTHER" id="PTHR47947">
    <property type="entry name" value="CYTOCHROME P450 82C3-RELATED"/>
    <property type="match status" value="1"/>
</dbReference>
<evidence type="ECO:0000313" key="10">
    <source>
        <dbReference type="Proteomes" id="UP000007305"/>
    </source>
</evidence>
<dbReference type="GO" id="GO:0016705">
    <property type="term" value="F:oxidoreductase activity, acting on paired donors, with incorporation or reduction of molecular oxygen"/>
    <property type="evidence" value="ECO:0007669"/>
    <property type="project" value="InterPro"/>
</dbReference>
<evidence type="ECO:0000256" key="3">
    <source>
        <dbReference type="ARBA" id="ARBA00023002"/>
    </source>
</evidence>
<dbReference type="InterPro" id="IPR001128">
    <property type="entry name" value="Cyt_P450"/>
</dbReference>
<keyword evidence="11" id="KW-1267">Proteomics identification</keyword>
<dbReference type="GO" id="GO:0005506">
    <property type="term" value="F:iron ion binding"/>
    <property type="evidence" value="ECO:0007669"/>
    <property type="project" value="InterPro"/>
</dbReference>
<dbReference type="GO" id="GO:0020037">
    <property type="term" value="F:heme binding"/>
    <property type="evidence" value="ECO:0007669"/>
    <property type="project" value="InterPro"/>
</dbReference>
<evidence type="ECO:0000256" key="2">
    <source>
        <dbReference type="ARBA" id="ARBA00022723"/>
    </source>
</evidence>
<keyword evidence="7" id="KW-1133">Transmembrane helix</keyword>
<dbReference type="PRINTS" id="PR00385">
    <property type="entry name" value="P450"/>
</dbReference>
<evidence type="ECO:0000256" key="5">
    <source>
        <dbReference type="PIRSR" id="PIRSR602401-1"/>
    </source>
</evidence>
<organism evidence="8">
    <name type="scientific">Zea mays</name>
    <name type="common">Maize</name>
    <dbReference type="NCBI Taxonomy" id="4577"/>
    <lineage>
        <taxon>Eukaryota</taxon>
        <taxon>Viridiplantae</taxon>
        <taxon>Streptophyta</taxon>
        <taxon>Embryophyta</taxon>
        <taxon>Tracheophyta</taxon>
        <taxon>Spermatophyta</taxon>
        <taxon>Magnoliopsida</taxon>
        <taxon>Liliopsida</taxon>
        <taxon>Poales</taxon>
        <taxon>Poaceae</taxon>
        <taxon>PACMAD clade</taxon>
        <taxon>Panicoideae</taxon>
        <taxon>Andropogonodae</taxon>
        <taxon>Andropogoneae</taxon>
        <taxon>Tripsacinae</taxon>
        <taxon>Zea</taxon>
    </lineage>
</organism>
<keyword evidence="4 5" id="KW-0408">Iron</keyword>
<accession>B4FA61</accession>
<dbReference type="FunFam" id="1.10.630.10:FF:000026">
    <property type="entry name" value="Cytochrome P450 82C4"/>
    <property type="match status" value="1"/>
</dbReference>
<keyword evidence="2 5" id="KW-0479">Metal-binding</keyword>
<reference evidence="10" key="2">
    <citation type="submission" date="2015-12" db="EMBL/GenBank/DDBJ databases">
        <title>Update maize B73 reference genome by single molecule sequencing technologies.</title>
        <authorList>
            <consortium name="Maize Genome Sequencing Project"/>
            <person name="Ware D."/>
        </authorList>
    </citation>
    <scope>NUCLEOTIDE SEQUENCE [LARGE SCALE GENOMIC DNA]</scope>
    <source>
        <strain evidence="10">cv. B73</strain>
    </source>
</reference>
<name>B4FA61_MAIZE</name>
<dbReference type="PRINTS" id="PR00463">
    <property type="entry name" value="EP450I"/>
</dbReference>
<dbReference type="Proteomes" id="UP000007305">
    <property type="component" value="Chromosome 1"/>
</dbReference>
<dbReference type="EMBL" id="BT033999">
    <property type="protein sequence ID" value="ACF79004.1"/>
    <property type="molecule type" value="mRNA"/>
</dbReference>
<proteinExistence type="evidence at protein level"/>
<feature type="transmembrane region" description="Helical" evidence="7">
    <location>
        <begin position="6"/>
        <end position="22"/>
    </location>
</feature>
<comment type="similarity">
    <text evidence="6">Belongs to the cytochrome P450 family.</text>
</comment>
<evidence type="ECO:0000256" key="6">
    <source>
        <dbReference type="RuleBase" id="RU000461"/>
    </source>
</evidence>
<reference evidence="8" key="1">
    <citation type="journal article" date="2009" name="PLoS Genet.">
        <title>Sequencing, mapping, and analysis of 27,455 maize full-length cDNAs.</title>
        <authorList>
            <person name="Soderlund C."/>
            <person name="Descour A."/>
            <person name="Kudrna D."/>
            <person name="Bomhoff M."/>
            <person name="Boyd L."/>
            <person name="Currie J."/>
            <person name="Angelova A."/>
            <person name="Collura K."/>
            <person name="Wissotski M."/>
            <person name="Ashley E."/>
            <person name="Morrow D."/>
            <person name="Fernandes J."/>
            <person name="Walbot V."/>
            <person name="Yu Y."/>
        </authorList>
    </citation>
    <scope>NUCLEOTIDE SEQUENCE</scope>
    <source>
        <strain evidence="8">B73</strain>
    </source>
</reference>
<dbReference type="EnsemblPlants" id="Zm00001eb058070_T001">
    <property type="protein sequence ID" value="Zm00001eb058070_P001"/>
    <property type="gene ID" value="Zm00001eb058070"/>
</dbReference>
<keyword evidence="7" id="KW-0472">Membrane</keyword>
<evidence type="ECO:0000256" key="1">
    <source>
        <dbReference type="ARBA" id="ARBA00022617"/>
    </source>
</evidence>
<reference evidence="9" key="3">
    <citation type="submission" date="2019-07" db="EMBL/GenBank/DDBJ databases">
        <authorList>
            <person name="Seetharam A."/>
            <person name="Woodhouse M."/>
            <person name="Cannon E."/>
        </authorList>
    </citation>
    <scope>NUCLEOTIDE SEQUENCE [LARGE SCALE GENOMIC DNA]</scope>
    <source>
        <strain evidence="9">cv. B73</strain>
    </source>
</reference>
<evidence type="ECO:0000313" key="8">
    <source>
        <dbReference type="EMBL" id="ACF79004.1"/>
    </source>
</evidence>
<evidence type="ECO:0000256" key="7">
    <source>
        <dbReference type="SAM" id="Phobius"/>
    </source>
</evidence>
<dbReference type="InterPro" id="IPR036396">
    <property type="entry name" value="Cyt_P450_sf"/>
</dbReference>
<dbReference type="GO" id="GO:0004497">
    <property type="term" value="F:monooxygenase activity"/>
    <property type="evidence" value="ECO:0000318"/>
    <property type="project" value="GO_Central"/>
</dbReference>
<dbReference type="EMBL" id="BT062994">
    <property type="protein sequence ID" value="ACN27691.1"/>
    <property type="molecule type" value="mRNA"/>
</dbReference>
<comment type="cofactor">
    <cofactor evidence="5">
        <name>heme</name>
        <dbReference type="ChEBI" id="CHEBI:30413"/>
    </cofactor>
</comment>
<dbReference type="ExpressionAtlas" id="B4FA61">
    <property type="expression patterns" value="baseline and differential"/>
</dbReference>
<keyword evidence="10" id="KW-1185">Reference proteome</keyword>
<feature type="binding site" description="axial binding residue" evidence="5">
    <location>
        <position position="449"/>
    </location>
    <ligand>
        <name>heme</name>
        <dbReference type="ChEBI" id="CHEBI:30413"/>
    </ligand>
    <ligandPart>
        <name>Fe</name>
        <dbReference type="ChEBI" id="CHEBI:18248"/>
    </ligandPart>
</feature>
<keyword evidence="7" id="KW-0812">Transmembrane</keyword>
<dbReference type="PROSITE" id="PS00086">
    <property type="entry name" value="CYTOCHROME_P450"/>
    <property type="match status" value="1"/>
</dbReference>
<reference evidence="9" key="4">
    <citation type="submission" date="2021-05" db="UniProtKB">
        <authorList>
            <consortium name="EnsemblPlants"/>
        </authorList>
    </citation>
    <scope>IDENTIFICATION</scope>
    <source>
        <strain evidence="9">cv. B73</strain>
    </source>
</reference>
<dbReference type="Gene3D" id="1.10.630.10">
    <property type="entry name" value="Cytochrome P450"/>
    <property type="match status" value="1"/>
</dbReference>
<dbReference type="Gramene" id="Zm00001eb058070_T001">
    <property type="protein sequence ID" value="Zm00001eb058070_P001"/>
    <property type="gene ID" value="Zm00001eb058070"/>
</dbReference>
<dbReference type="PANTHER" id="PTHR47947:SF53">
    <property type="entry name" value="CYTOCHROME P450"/>
    <property type="match status" value="1"/>
</dbReference>
<dbReference type="RefSeq" id="NP_001130688.1">
    <property type="nucleotide sequence ID" value="NM_001137216.1"/>
</dbReference>
<dbReference type="InterPro" id="IPR017972">
    <property type="entry name" value="Cyt_P450_CS"/>
</dbReference>
<dbReference type="SUPFAM" id="SSF48264">
    <property type="entry name" value="Cytochrome P450"/>
    <property type="match status" value="1"/>
</dbReference>
<keyword evidence="3 6" id="KW-0560">Oxidoreductase</keyword>
<evidence type="ECO:0000313" key="9">
    <source>
        <dbReference type="EnsemblPlants" id="Zm00001eb058070_P001"/>
    </source>
</evidence>
<evidence type="ECO:0000256" key="4">
    <source>
        <dbReference type="ARBA" id="ARBA00023004"/>
    </source>
</evidence>
<dbReference type="KEGG" id="zma:100191791"/>
<dbReference type="Pfam" id="PF00067">
    <property type="entry name" value="p450"/>
    <property type="match status" value="1"/>
</dbReference>
<dbReference type="OrthoDB" id="678226at2759"/>
<protein>
    <recommendedName>
        <fullName evidence="12">Cytochrome P450</fullName>
    </recommendedName>
</protein>
<evidence type="ECO:0007829" key="11">
    <source>
        <dbReference type="PeptideAtlas" id="B4FA61"/>
    </source>
</evidence>
<keyword evidence="6" id="KW-0503">Monooxygenase</keyword>
<dbReference type="GeneID" id="100191791"/>
<sequence>METAYVVVLSFFFIVAIHRLLNRGESKNMSKQPLPPGPRAIPVLGHLHLLEKPYHLAFMRLAARYGPVFSLQLGSRAAVVVSTADCARECLAEHDATFANRPTYPTLHLMTYGGATIGHSAYGAHWRHVRRVVSLHLLSPQRVLSSMVPTITAEVRAMARRMYRAAAGGAARIELKGRLLELSLSTLMETIAQTKTYRPADDADTDMSPETQEFKQLLDAIISLLGLTNVLEFLPVLQTFDVLGLKKKIAAAAGRRDAFFQRLIDAERRRLDDGVEGQKKSMLAVLLALQKSEPENYTDEKIMALCFSMFIAGTDSTATAMEWAMSLLLNHPEVLKKAREEIDAHVGSSRLLGADDVPSLGYLHCVLNETLRLYPVGPTLIPHESTADCTVGGYRVPSGTMLLVNVYAIHRDPATWPDPDVFRPERFEDGGGSAEGRLLIPFGMGRRKCPGETMALQIMGLALGTMIQCFDWGAVGGGGAPKVDMTQGGGLTLPRAVPLEAMCKPRQVMLDVLQKL</sequence>
<dbReference type="InterPro" id="IPR050651">
    <property type="entry name" value="Plant_Cytochrome_P450_Monoox"/>
</dbReference>
<dbReference type="HOGENOM" id="CLU_001570_4_0_1"/>
<keyword evidence="1 5" id="KW-0349">Heme</keyword>